<keyword evidence="5" id="KW-0378">Hydrolase</keyword>
<dbReference type="RefSeq" id="WP_310458215.1">
    <property type="nucleotide sequence ID" value="NZ_JAVKPH010000020.1"/>
</dbReference>
<keyword evidence="4 11" id="KW-0808">Transferase</keyword>
<feature type="active site" description="Nucleophile" evidence="9">
    <location>
        <position position="181"/>
    </location>
</feature>
<name>A0ABU1FAX4_9RHOB</name>
<dbReference type="CDD" id="cd16913">
    <property type="entry name" value="YkuD_like"/>
    <property type="match status" value="1"/>
</dbReference>
<evidence type="ECO:0000313" key="12">
    <source>
        <dbReference type="Proteomes" id="UP001247754"/>
    </source>
</evidence>
<dbReference type="PANTHER" id="PTHR30582:SF24">
    <property type="entry name" value="L,D-TRANSPEPTIDASE ERFK_SRFK-RELATED"/>
    <property type="match status" value="1"/>
</dbReference>
<dbReference type="Proteomes" id="UP001247754">
    <property type="component" value="Unassembled WGS sequence"/>
</dbReference>
<keyword evidence="7 9" id="KW-0573">Peptidoglycan synthesis</keyword>
<dbReference type="SUPFAM" id="SSF141523">
    <property type="entry name" value="L,D-transpeptidase catalytic domain-like"/>
    <property type="match status" value="1"/>
</dbReference>
<keyword evidence="12" id="KW-1185">Reference proteome</keyword>
<dbReference type="EC" id="2.3.2.-" evidence="11"/>
<evidence type="ECO:0000256" key="6">
    <source>
        <dbReference type="ARBA" id="ARBA00022960"/>
    </source>
</evidence>
<evidence type="ECO:0000256" key="3">
    <source>
        <dbReference type="ARBA" id="ARBA00022676"/>
    </source>
</evidence>
<evidence type="ECO:0000256" key="5">
    <source>
        <dbReference type="ARBA" id="ARBA00022801"/>
    </source>
</evidence>
<evidence type="ECO:0000256" key="4">
    <source>
        <dbReference type="ARBA" id="ARBA00022679"/>
    </source>
</evidence>
<evidence type="ECO:0000256" key="2">
    <source>
        <dbReference type="ARBA" id="ARBA00005992"/>
    </source>
</evidence>
<proteinExistence type="inferred from homology"/>
<dbReference type="InterPro" id="IPR005490">
    <property type="entry name" value="LD_TPept_cat_dom"/>
</dbReference>
<feature type="active site" description="Proton donor/acceptor" evidence="9">
    <location>
        <position position="165"/>
    </location>
</feature>
<dbReference type="Pfam" id="PF03734">
    <property type="entry name" value="YkuD"/>
    <property type="match status" value="1"/>
</dbReference>
<evidence type="ECO:0000256" key="7">
    <source>
        <dbReference type="ARBA" id="ARBA00022984"/>
    </source>
</evidence>
<keyword evidence="11" id="KW-0012">Acyltransferase</keyword>
<evidence type="ECO:0000256" key="1">
    <source>
        <dbReference type="ARBA" id="ARBA00004752"/>
    </source>
</evidence>
<comment type="caution">
    <text evidence="11">The sequence shown here is derived from an EMBL/GenBank/DDBJ whole genome shotgun (WGS) entry which is preliminary data.</text>
</comment>
<dbReference type="GO" id="GO:0016746">
    <property type="term" value="F:acyltransferase activity"/>
    <property type="evidence" value="ECO:0007669"/>
    <property type="project" value="UniProtKB-KW"/>
</dbReference>
<gene>
    <name evidence="11" type="ORF">RGD00_15620</name>
</gene>
<dbReference type="Gene3D" id="2.40.440.10">
    <property type="entry name" value="L,D-transpeptidase catalytic domain-like"/>
    <property type="match status" value="1"/>
</dbReference>
<evidence type="ECO:0000256" key="9">
    <source>
        <dbReference type="PROSITE-ProRule" id="PRU01373"/>
    </source>
</evidence>
<reference evidence="11 12" key="1">
    <citation type="submission" date="2023-09" db="EMBL/GenBank/DDBJ databases">
        <title>Xinfangfangia sedmenti sp. nov., isolated the sedment.</title>
        <authorList>
            <person name="Xu L."/>
        </authorList>
    </citation>
    <scope>NUCLEOTIDE SEQUENCE [LARGE SCALE GENOMIC DNA]</scope>
    <source>
        <strain evidence="11 12">LG-4</strain>
    </source>
</reference>
<feature type="domain" description="L,D-TPase catalytic" evidence="10">
    <location>
        <begin position="69"/>
        <end position="205"/>
    </location>
</feature>
<dbReference type="PROSITE" id="PS52029">
    <property type="entry name" value="LD_TPASE"/>
    <property type="match status" value="1"/>
</dbReference>
<keyword evidence="8 9" id="KW-0961">Cell wall biogenesis/degradation</keyword>
<organism evidence="11 12">
    <name type="scientific">Ruixingdingia sedimenti</name>
    <dbReference type="NCBI Taxonomy" id="3073604"/>
    <lineage>
        <taxon>Bacteria</taxon>
        <taxon>Pseudomonadati</taxon>
        <taxon>Pseudomonadota</taxon>
        <taxon>Alphaproteobacteria</taxon>
        <taxon>Rhodobacterales</taxon>
        <taxon>Paracoccaceae</taxon>
        <taxon>Ruixingdingia</taxon>
    </lineage>
</organism>
<keyword evidence="6 9" id="KW-0133">Cell shape</keyword>
<sequence>MPIRLAIALALILPLAGCLEPPPVEDTPTPVPYVSRADGRHTLPAIPAEKVNPAFQRTLVGMQTEEAPGTVIIDTAARYLYLIQDDRSALRYGIGVGREGFGWTGEAVVDRKAHWPKWTPPPEMIRRQPELAQWADGRPGGPKNPLGARAIYLAQDGHDTGYRIHGTPEWWTIGRAASSGCIRMVNQDVIDLYDRVPVGAKVIVR</sequence>
<comment type="similarity">
    <text evidence="2">Belongs to the YkuD family.</text>
</comment>
<dbReference type="InterPro" id="IPR050979">
    <property type="entry name" value="LD-transpeptidase"/>
</dbReference>
<evidence type="ECO:0000256" key="8">
    <source>
        <dbReference type="ARBA" id="ARBA00023316"/>
    </source>
</evidence>
<dbReference type="PANTHER" id="PTHR30582">
    <property type="entry name" value="L,D-TRANSPEPTIDASE"/>
    <property type="match status" value="1"/>
</dbReference>
<dbReference type="EMBL" id="JAVKPH010000020">
    <property type="protein sequence ID" value="MDR5654042.1"/>
    <property type="molecule type" value="Genomic_DNA"/>
</dbReference>
<comment type="pathway">
    <text evidence="1 9">Cell wall biogenesis; peptidoglycan biosynthesis.</text>
</comment>
<evidence type="ECO:0000259" key="10">
    <source>
        <dbReference type="PROSITE" id="PS52029"/>
    </source>
</evidence>
<keyword evidence="3" id="KW-0328">Glycosyltransferase</keyword>
<dbReference type="InterPro" id="IPR038063">
    <property type="entry name" value="Transpep_catalytic_dom"/>
</dbReference>
<protein>
    <submittedName>
        <fullName evidence="11">L,D-transpeptidase</fullName>
        <ecNumber evidence="11">2.3.2.-</ecNumber>
    </submittedName>
</protein>
<accession>A0ABU1FAX4</accession>
<evidence type="ECO:0000313" key="11">
    <source>
        <dbReference type="EMBL" id="MDR5654042.1"/>
    </source>
</evidence>